<keyword evidence="6" id="KW-1185">Reference proteome</keyword>
<dbReference type="SUPFAM" id="SSF54928">
    <property type="entry name" value="RNA-binding domain, RBD"/>
    <property type="match status" value="2"/>
</dbReference>
<dbReference type="InterPro" id="IPR007201">
    <property type="entry name" value="Mei2-like_Rrm_C"/>
</dbReference>
<dbReference type="GO" id="GO:0003723">
    <property type="term" value="F:RNA binding"/>
    <property type="evidence" value="ECO:0007669"/>
    <property type="project" value="UniProtKB-UniRule"/>
</dbReference>
<evidence type="ECO:0000256" key="2">
    <source>
        <dbReference type="PROSITE-ProRule" id="PRU00176"/>
    </source>
</evidence>
<evidence type="ECO:0000259" key="4">
    <source>
        <dbReference type="PROSITE" id="PS50102"/>
    </source>
</evidence>
<accession>A0AAV3NYF5</accession>
<organism evidence="5 6">
    <name type="scientific">Lithospermum erythrorhizon</name>
    <name type="common">Purple gromwell</name>
    <name type="synonym">Lithospermum officinale var. erythrorhizon</name>
    <dbReference type="NCBI Taxonomy" id="34254"/>
    <lineage>
        <taxon>Eukaryota</taxon>
        <taxon>Viridiplantae</taxon>
        <taxon>Streptophyta</taxon>
        <taxon>Embryophyta</taxon>
        <taxon>Tracheophyta</taxon>
        <taxon>Spermatophyta</taxon>
        <taxon>Magnoliopsida</taxon>
        <taxon>eudicotyledons</taxon>
        <taxon>Gunneridae</taxon>
        <taxon>Pentapetalae</taxon>
        <taxon>asterids</taxon>
        <taxon>lamiids</taxon>
        <taxon>Boraginales</taxon>
        <taxon>Boraginaceae</taxon>
        <taxon>Boraginoideae</taxon>
        <taxon>Lithospermeae</taxon>
        <taxon>Lithospermum</taxon>
    </lineage>
</organism>
<feature type="region of interest" description="Disordered" evidence="3">
    <location>
        <begin position="686"/>
        <end position="710"/>
    </location>
</feature>
<evidence type="ECO:0000313" key="6">
    <source>
        <dbReference type="Proteomes" id="UP001454036"/>
    </source>
</evidence>
<gene>
    <name evidence="5" type="ORF">LIER_03605</name>
</gene>
<dbReference type="Pfam" id="PF00076">
    <property type="entry name" value="RRM_1"/>
    <property type="match status" value="1"/>
</dbReference>
<comment type="caution">
    <text evidence="5">The sequence shown here is derived from an EMBL/GenBank/DDBJ whole genome shotgun (WGS) entry which is preliminary data.</text>
</comment>
<dbReference type="SMART" id="SM00360">
    <property type="entry name" value="RRM"/>
    <property type="match status" value="1"/>
</dbReference>
<dbReference type="InterPro" id="IPR000504">
    <property type="entry name" value="RRM_dom"/>
</dbReference>
<dbReference type="InterPro" id="IPR035979">
    <property type="entry name" value="RBD_domain_sf"/>
</dbReference>
<dbReference type="AlphaFoldDB" id="A0AAV3NYF5"/>
<dbReference type="InterPro" id="IPR012677">
    <property type="entry name" value="Nucleotide-bd_a/b_plait_sf"/>
</dbReference>
<feature type="domain" description="RRM" evidence="4">
    <location>
        <begin position="292"/>
        <end position="364"/>
    </location>
</feature>
<reference evidence="5 6" key="1">
    <citation type="submission" date="2024-01" db="EMBL/GenBank/DDBJ databases">
        <title>The complete chloroplast genome sequence of Lithospermum erythrorhizon: insights into the phylogenetic relationship among Boraginaceae species and the maternal lineages of purple gromwells.</title>
        <authorList>
            <person name="Okada T."/>
            <person name="Watanabe K."/>
        </authorList>
    </citation>
    <scope>NUCLEOTIDE SEQUENCE [LARGE SCALE GENOMIC DNA]</scope>
</reference>
<feature type="compositionally biased region" description="Low complexity" evidence="3">
    <location>
        <begin position="864"/>
        <end position="880"/>
    </location>
</feature>
<dbReference type="EMBL" id="BAABME010000439">
    <property type="protein sequence ID" value="GAA0142782.1"/>
    <property type="molecule type" value="Genomic_DNA"/>
</dbReference>
<proteinExistence type="predicted"/>
<protein>
    <submittedName>
        <fullName evidence="5">RNA metabolism protein</fullName>
    </submittedName>
</protein>
<dbReference type="InterPro" id="IPR034454">
    <property type="entry name" value="MEI2-like_RRM3"/>
</dbReference>
<evidence type="ECO:0000313" key="5">
    <source>
        <dbReference type="EMBL" id="GAA0142782.1"/>
    </source>
</evidence>
<evidence type="ECO:0000256" key="1">
    <source>
        <dbReference type="ARBA" id="ARBA00022884"/>
    </source>
</evidence>
<keyword evidence="1 2" id="KW-0694">RNA-binding</keyword>
<sequence length="889" mass="98350">MLSETMDSPSSYNDEHFIHDERQDGFWKTNAVNQVYGTKSNGLLSPFAASLLEKDILMNSHIRNGFAPQDSYLSRDQRANPSSKRFTSISEKGASMSLPRGFQHIIGSASYNTEGDKVNFTSAPYENGLFSSSLSELFSRKLRLSSTNALFGHSVGAAEPHEDEEPFECLKELEAQTIGDLLPDDDEELFSGVADGINRNARLINGDEIEEDLFCSVGGAVMVPVGCNILPMNIHLEHFLSVIDSNVELQSLFQQYGDIRTSILHKKPLQNRDLDIHFSIPKDTPEKDVNQGTLVVFNLDSSVSNDKLQQMFGVYGEIKIYEVPSTNSHKFIEFYDVRAAEAAFRALKKTDIGAKRIILEPSFLGSMYAFPSELDQENSSTYQQQSIPPSNFMTGLSGSISLEGMASNLDNGSVVDTRFSDGLPMSPYRENEFLDRISASVPNSLPSLLSVGSTGHIANSIEASNSLGQLKFDIQGTPSFHCHSFSDHHNGLANGPTNIGGRSPELLEKPFGRVNPSGHLIDLNANVFNTNGNGSPGQQHYLWGNTPRPQPQGIWQNSPSYVNGACSPLPQQMYTIARAPSHLSSGFLPISNHHVGSAPSINPSVLERRNVFAAKSPDPSVFNPGSLGSMRILGGSPHSMEFIPHNVFSCNGGSIDLPTPKNLQMHPQNQRCMMVPGRGQMVSMMSSYNSPSERTRTRRNEASSSQGDRKQFELDIDRIMRGEDKRTTLMIKNIPNKYTSKMLLAAIDEHHRGSYDFLYLPIDFKNKCNVGYAFINMTEPTLIVPFYQALNGRKWEKFNSEKVASLAYARIQGKVALISHFQNSSLMNEDKRCRPILFHTEGPNAGDQVPFPMGVKIRPRGGKNRSNTSEENNQENPPNSLIDEESSNE</sequence>
<dbReference type="CDD" id="cd12531">
    <property type="entry name" value="RRM3_MEI2_like"/>
    <property type="match status" value="1"/>
</dbReference>
<name>A0AAV3NYF5_LITER</name>
<feature type="compositionally biased region" description="Basic and acidic residues" evidence="3">
    <location>
        <begin position="693"/>
        <end position="710"/>
    </location>
</feature>
<dbReference type="PANTHER" id="PTHR23189">
    <property type="entry name" value="RNA RECOGNITION MOTIF-CONTAINING"/>
    <property type="match status" value="1"/>
</dbReference>
<dbReference type="Proteomes" id="UP001454036">
    <property type="component" value="Unassembled WGS sequence"/>
</dbReference>
<feature type="region of interest" description="Disordered" evidence="3">
    <location>
        <begin position="843"/>
        <end position="889"/>
    </location>
</feature>
<evidence type="ECO:0000256" key="3">
    <source>
        <dbReference type="SAM" id="MobiDB-lite"/>
    </source>
</evidence>
<dbReference type="Gene3D" id="3.30.70.330">
    <property type="match status" value="1"/>
</dbReference>
<dbReference type="Pfam" id="PF04059">
    <property type="entry name" value="RRM_2"/>
    <property type="match status" value="1"/>
</dbReference>
<dbReference type="PROSITE" id="PS50102">
    <property type="entry name" value="RRM"/>
    <property type="match status" value="1"/>
</dbReference>